<evidence type="ECO:0000313" key="2">
    <source>
        <dbReference type="EMBL" id="ETV78428.1"/>
    </source>
</evidence>
<sequence>MYIGAWNERRVAQLLLRKLCSLYGAHGVPHDKCCRNAVAQTSVSPWPSPIRRTTGIGRRDQEPAATGARGQVPAQPRGHLRGFPRHPRCPRPVAAAATPAQACIIVRQSVWIIPSVDCAEQSNVDMLDFSSLKS</sequence>
<proteinExistence type="predicted"/>
<dbReference type="RefSeq" id="XP_009832009.1">
    <property type="nucleotide sequence ID" value="XM_009833707.1"/>
</dbReference>
<protein>
    <submittedName>
        <fullName evidence="2">Uncharacterized protein</fullName>
    </submittedName>
</protein>
<name>W4GHI8_APHAT</name>
<feature type="region of interest" description="Disordered" evidence="1">
    <location>
        <begin position="45"/>
        <end position="79"/>
    </location>
</feature>
<dbReference type="AlphaFoldDB" id="W4GHI8"/>
<dbReference type="VEuPathDB" id="FungiDB:H257_07971"/>
<reference evidence="2" key="1">
    <citation type="submission" date="2013-12" db="EMBL/GenBank/DDBJ databases">
        <title>The Genome Sequence of Aphanomyces astaci APO3.</title>
        <authorList>
            <consortium name="The Broad Institute Genomics Platform"/>
            <person name="Russ C."/>
            <person name="Tyler B."/>
            <person name="van West P."/>
            <person name="Dieguez-Uribeondo J."/>
            <person name="Young S.K."/>
            <person name="Zeng Q."/>
            <person name="Gargeya S."/>
            <person name="Fitzgerald M."/>
            <person name="Abouelleil A."/>
            <person name="Alvarado L."/>
            <person name="Chapman S.B."/>
            <person name="Gainer-Dewar J."/>
            <person name="Goldberg J."/>
            <person name="Griggs A."/>
            <person name="Gujja S."/>
            <person name="Hansen M."/>
            <person name="Howarth C."/>
            <person name="Imamovic A."/>
            <person name="Ireland A."/>
            <person name="Larimer J."/>
            <person name="McCowan C."/>
            <person name="Murphy C."/>
            <person name="Pearson M."/>
            <person name="Poon T.W."/>
            <person name="Priest M."/>
            <person name="Roberts A."/>
            <person name="Saif S."/>
            <person name="Shea T."/>
            <person name="Sykes S."/>
            <person name="Wortman J."/>
            <person name="Nusbaum C."/>
            <person name="Birren B."/>
        </authorList>
    </citation>
    <scope>NUCLEOTIDE SEQUENCE [LARGE SCALE GENOMIC DNA]</scope>
    <source>
        <strain evidence="2">APO3</strain>
    </source>
</reference>
<organism evidence="2">
    <name type="scientific">Aphanomyces astaci</name>
    <name type="common">Crayfish plague agent</name>
    <dbReference type="NCBI Taxonomy" id="112090"/>
    <lineage>
        <taxon>Eukaryota</taxon>
        <taxon>Sar</taxon>
        <taxon>Stramenopiles</taxon>
        <taxon>Oomycota</taxon>
        <taxon>Saprolegniomycetes</taxon>
        <taxon>Saprolegniales</taxon>
        <taxon>Verrucalvaceae</taxon>
        <taxon>Aphanomyces</taxon>
    </lineage>
</organism>
<dbReference type="EMBL" id="KI913130">
    <property type="protein sequence ID" value="ETV78428.1"/>
    <property type="molecule type" value="Genomic_DNA"/>
</dbReference>
<gene>
    <name evidence="2" type="ORF">H257_07971</name>
</gene>
<accession>W4GHI8</accession>
<dbReference type="GeneID" id="20809967"/>
<evidence type="ECO:0000256" key="1">
    <source>
        <dbReference type="SAM" id="MobiDB-lite"/>
    </source>
</evidence>